<organism evidence="3 4">
    <name type="scientific">Pseudohongiella nitratireducens</name>
    <dbReference type="NCBI Taxonomy" id="1768907"/>
    <lineage>
        <taxon>Bacteria</taxon>
        <taxon>Pseudomonadati</taxon>
        <taxon>Pseudomonadota</taxon>
        <taxon>Gammaproteobacteria</taxon>
        <taxon>Pseudomonadales</taxon>
        <taxon>Pseudohongiellaceae</taxon>
        <taxon>Pseudohongiella</taxon>
    </lineage>
</organism>
<dbReference type="InterPro" id="IPR050471">
    <property type="entry name" value="AB_hydrolase"/>
</dbReference>
<feature type="chain" id="PRO_5036696079" evidence="1">
    <location>
        <begin position="26"/>
        <end position="342"/>
    </location>
</feature>
<feature type="signal peptide" evidence="1">
    <location>
        <begin position="1"/>
        <end position="25"/>
    </location>
</feature>
<evidence type="ECO:0000313" key="3">
    <source>
        <dbReference type="EMBL" id="GFZ75749.1"/>
    </source>
</evidence>
<sequence>MSISSLWRQSIGLSLTLFLSVSASAQSDYTPPSEAPDDWGPISIMQEEVEYPYPVEFLDVTHFGKNGKMAYMDVAPTGPANGLNVMLFHGMNFGGIGFAPTIEALAEAGFRVVVPDRVGYGKSSKMDIPYNLHIFASDSKKLLDHLGIEKTGIVGHSMGGMLAARFTMTYPETTTHMVLVNQIGMNDSRPGRPWTDIHERAAQLEESTSYQSILANHMRYYNGAIKSEYMEFVRIQYGQLMSEEWPLLARIRAWQQGILYFDPVVYDWQHIETKAILLGGQDDRLSPGFAERSQYIAETLPNADIHQYPGIGHNPHLDLPEEYHADLVAFLSSDPDTAATDW</sequence>
<dbReference type="Proteomes" id="UP000627715">
    <property type="component" value="Unassembled WGS sequence"/>
</dbReference>
<reference evidence="3" key="2">
    <citation type="submission" date="2020-09" db="EMBL/GenBank/DDBJ databases">
        <authorList>
            <person name="Sun Q."/>
            <person name="Zhou Y."/>
        </authorList>
    </citation>
    <scope>NUCLEOTIDE SEQUENCE</scope>
    <source>
        <strain evidence="3">CGMCC 1.15425</strain>
    </source>
</reference>
<keyword evidence="1" id="KW-0732">Signal</keyword>
<gene>
    <name evidence="3" type="ORF">GCM10011403_17650</name>
</gene>
<dbReference type="OrthoDB" id="9773293at2"/>
<dbReference type="Pfam" id="PF00561">
    <property type="entry name" value="Abhydrolase_1"/>
    <property type="match status" value="1"/>
</dbReference>
<feature type="domain" description="AB hydrolase-1" evidence="2">
    <location>
        <begin position="85"/>
        <end position="318"/>
    </location>
</feature>
<evidence type="ECO:0000313" key="4">
    <source>
        <dbReference type="Proteomes" id="UP000627715"/>
    </source>
</evidence>
<dbReference type="EMBL" id="BMIY01000007">
    <property type="protein sequence ID" value="GFZ75749.1"/>
    <property type="molecule type" value="Genomic_DNA"/>
</dbReference>
<name>A0A916QKX2_9GAMM</name>
<dbReference type="Gene3D" id="3.40.50.1820">
    <property type="entry name" value="alpha/beta hydrolase"/>
    <property type="match status" value="1"/>
</dbReference>
<evidence type="ECO:0000256" key="1">
    <source>
        <dbReference type="SAM" id="SignalP"/>
    </source>
</evidence>
<dbReference type="InterPro" id="IPR000639">
    <property type="entry name" value="Epox_hydrolase-like"/>
</dbReference>
<dbReference type="PANTHER" id="PTHR43433">
    <property type="entry name" value="HYDROLASE, ALPHA/BETA FOLD FAMILY PROTEIN"/>
    <property type="match status" value="1"/>
</dbReference>
<protein>
    <submittedName>
        <fullName evidence="3">Hydrolase</fullName>
    </submittedName>
</protein>
<dbReference type="PRINTS" id="PR00111">
    <property type="entry name" value="ABHYDROLASE"/>
</dbReference>
<dbReference type="GO" id="GO:0016787">
    <property type="term" value="F:hydrolase activity"/>
    <property type="evidence" value="ECO:0007669"/>
    <property type="project" value="UniProtKB-KW"/>
</dbReference>
<keyword evidence="4" id="KW-1185">Reference proteome</keyword>
<evidence type="ECO:0000259" key="2">
    <source>
        <dbReference type="Pfam" id="PF00561"/>
    </source>
</evidence>
<dbReference type="PRINTS" id="PR00412">
    <property type="entry name" value="EPOXHYDRLASE"/>
</dbReference>
<dbReference type="PANTHER" id="PTHR43433:SF5">
    <property type="entry name" value="AB HYDROLASE-1 DOMAIN-CONTAINING PROTEIN"/>
    <property type="match status" value="1"/>
</dbReference>
<keyword evidence="3" id="KW-0378">Hydrolase</keyword>
<dbReference type="AlphaFoldDB" id="A0A916QKX2"/>
<reference evidence="3" key="1">
    <citation type="journal article" date="2014" name="Int. J. Syst. Evol. Microbiol.">
        <title>Complete genome sequence of Corynebacterium casei LMG S-19264T (=DSM 44701T), isolated from a smear-ripened cheese.</title>
        <authorList>
            <consortium name="US DOE Joint Genome Institute (JGI-PGF)"/>
            <person name="Walter F."/>
            <person name="Albersmeier A."/>
            <person name="Kalinowski J."/>
            <person name="Ruckert C."/>
        </authorList>
    </citation>
    <scope>NUCLEOTIDE SEQUENCE</scope>
    <source>
        <strain evidence="3">CGMCC 1.15425</strain>
    </source>
</reference>
<dbReference type="InterPro" id="IPR029058">
    <property type="entry name" value="AB_hydrolase_fold"/>
</dbReference>
<dbReference type="InterPro" id="IPR000073">
    <property type="entry name" value="AB_hydrolase_1"/>
</dbReference>
<comment type="caution">
    <text evidence="3">The sequence shown here is derived from an EMBL/GenBank/DDBJ whole genome shotgun (WGS) entry which is preliminary data.</text>
</comment>
<dbReference type="SUPFAM" id="SSF53474">
    <property type="entry name" value="alpha/beta-Hydrolases"/>
    <property type="match status" value="1"/>
</dbReference>
<proteinExistence type="predicted"/>
<dbReference type="RefSeq" id="WP_068810825.1">
    <property type="nucleotide sequence ID" value="NZ_BMIY01000007.1"/>
</dbReference>
<accession>A0A916QKX2</accession>